<keyword evidence="6" id="KW-0723">Serine/threonine-protein kinase</keyword>
<dbReference type="Proteomes" id="UP000436088">
    <property type="component" value="Unassembled WGS sequence"/>
</dbReference>
<evidence type="ECO:0000256" key="4">
    <source>
        <dbReference type="ARBA" id="ARBA00022840"/>
    </source>
</evidence>
<evidence type="ECO:0000256" key="3">
    <source>
        <dbReference type="ARBA" id="ARBA00022777"/>
    </source>
</evidence>
<dbReference type="GO" id="GO:0005524">
    <property type="term" value="F:ATP binding"/>
    <property type="evidence" value="ECO:0007669"/>
    <property type="project" value="UniProtKB-UniRule"/>
</dbReference>
<dbReference type="PROSITE" id="PS00107">
    <property type="entry name" value="PROTEIN_KINASE_ATP"/>
    <property type="match status" value="1"/>
</dbReference>
<dbReference type="GO" id="GO:0004674">
    <property type="term" value="F:protein serine/threonine kinase activity"/>
    <property type="evidence" value="ECO:0007669"/>
    <property type="project" value="UniProtKB-KW"/>
</dbReference>
<keyword evidence="9" id="KW-1185">Reference proteome</keyword>
<dbReference type="PROSITE" id="PS50011">
    <property type="entry name" value="PROTEIN_KINASE_DOM"/>
    <property type="match status" value="1"/>
</dbReference>
<dbReference type="SMART" id="SM00220">
    <property type="entry name" value="S_TKc"/>
    <property type="match status" value="1"/>
</dbReference>
<keyword evidence="1" id="KW-0808">Transferase</keyword>
<dbReference type="EMBL" id="VEPZ02000454">
    <property type="protein sequence ID" value="KAE8724698.1"/>
    <property type="molecule type" value="Genomic_DNA"/>
</dbReference>
<dbReference type="InterPro" id="IPR008271">
    <property type="entry name" value="Ser/Thr_kinase_AS"/>
</dbReference>
<dbReference type="SUPFAM" id="SSF56112">
    <property type="entry name" value="Protein kinase-like (PK-like)"/>
    <property type="match status" value="1"/>
</dbReference>
<evidence type="ECO:0000256" key="2">
    <source>
        <dbReference type="ARBA" id="ARBA00022741"/>
    </source>
</evidence>
<feature type="domain" description="Protein kinase" evidence="7">
    <location>
        <begin position="5"/>
        <end position="266"/>
    </location>
</feature>
<evidence type="ECO:0000256" key="6">
    <source>
        <dbReference type="RuleBase" id="RU000304"/>
    </source>
</evidence>
<keyword evidence="2 5" id="KW-0547">Nucleotide-binding</keyword>
<reference evidence="8" key="1">
    <citation type="submission" date="2019-09" db="EMBL/GenBank/DDBJ databases">
        <title>Draft genome information of white flower Hibiscus syriacus.</title>
        <authorList>
            <person name="Kim Y.-M."/>
        </authorList>
    </citation>
    <scope>NUCLEOTIDE SEQUENCE [LARGE SCALE GENOMIC DNA]</scope>
    <source>
        <strain evidence="8">YM2019G1</strain>
    </source>
</reference>
<dbReference type="InterPro" id="IPR011009">
    <property type="entry name" value="Kinase-like_dom_sf"/>
</dbReference>
<dbReference type="InterPro" id="IPR052751">
    <property type="entry name" value="Plant_MAPKKK"/>
</dbReference>
<evidence type="ECO:0000256" key="5">
    <source>
        <dbReference type="PROSITE-ProRule" id="PRU10141"/>
    </source>
</evidence>
<dbReference type="InterPro" id="IPR017441">
    <property type="entry name" value="Protein_kinase_ATP_BS"/>
</dbReference>
<organism evidence="8 9">
    <name type="scientific">Hibiscus syriacus</name>
    <name type="common">Rose of Sharon</name>
    <dbReference type="NCBI Taxonomy" id="106335"/>
    <lineage>
        <taxon>Eukaryota</taxon>
        <taxon>Viridiplantae</taxon>
        <taxon>Streptophyta</taxon>
        <taxon>Embryophyta</taxon>
        <taxon>Tracheophyta</taxon>
        <taxon>Spermatophyta</taxon>
        <taxon>Magnoliopsida</taxon>
        <taxon>eudicotyledons</taxon>
        <taxon>Gunneridae</taxon>
        <taxon>Pentapetalae</taxon>
        <taxon>rosids</taxon>
        <taxon>malvids</taxon>
        <taxon>Malvales</taxon>
        <taxon>Malvaceae</taxon>
        <taxon>Malvoideae</taxon>
        <taxon>Hibiscus</taxon>
    </lineage>
</organism>
<dbReference type="Gene3D" id="1.10.510.10">
    <property type="entry name" value="Transferase(Phosphotransferase) domain 1"/>
    <property type="match status" value="1"/>
</dbReference>
<proteinExistence type="inferred from homology"/>
<evidence type="ECO:0000256" key="1">
    <source>
        <dbReference type="ARBA" id="ARBA00022679"/>
    </source>
</evidence>
<evidence type="ECO:0000259" key="7">
    <source>
        <dbReference type="PROSITE" id="PS50011"/>
    </source>
</evidence>
<dbReference type="Pfam" id="PF00069">
    <property type="entry name" value="Pkinase"/>
    <property type="match status" value="1"/>
</dbReference>
<dbReference type="PANTHER" id="PTHR48011:SF51">
    <property type="entry name" value="PROTEIN KINASE SUPERFAMILY PROTEIN"/>
    <property type="match status" value="1"/>
</dbReference>
<feature type="binding site" evidence="5">
    <location>
        <position position="36"/>
    </location>
    <ligand>
        <name>ATP</name>
        <dbReference type="ChEBI" id="CHEBI:30616"/>
    </ligand>
</feature>
<comment type="similarity">
    <text evidence="6">Belongs to the protein kinase superfamily.</text>
</comment>
<evidence type="ECO:0000313" key="9">
    <source>
        <dbReference type="Proteomes" id="UP000436088"/>
    </source>
</evidence>
<dbReference type="PANTHER" id="PTHR48011">
    <property type="entry name" value="CCR4-NOT TRANSCRIPTIONAL COMPLEX SUBUNIT CAF120-RELATED"/>
    <property type="match status" value="1"/>
</dbReference>
<evidence type="ECO:0000313" key="8">
    <source>
        <dbReference type="EMBL" id="KAE8724698.1"/>
    </source>
</evidence>
<keyword evidence="4 5" id="KW-0067">ATP-binding</keyword>
<dbReference type="OrthoDB" id="25592at2759"/>
<dbReference type="GO" id="GO:0007165">
    <property type="term" value="P:signal transduction"/>
    <property type="evidence" value="ECO:0007669"/>
    <property type="project" value="TreeGrafter"/>
</dbReference>
<dbReference type="PROSITE" id="PS00108">
    <property type="entry name" value="PROTEIN_KINASE_ST"/>
    <property type="match status" value="1"/>
</dbReference>
<comment type="caution">
    <text evidence="8">The sequence shown here is derived from an EMBL/GenBank/DDBJ whole genome shotgun (WGS) entry which is preliminary data.</text>
</comment>
<keyword evidence="3" id="KW-0418">Kinase</keyword>
<sequence length="351" mass="39697">MDVKVVKIKVLGKGCFGVVHLVKTITLVYNQVYAMKSADEDHTPSLRMEEEIIQQFVDSPNIIQCYGGFTSIERERGMVYNILLEYASGGNLEDLINKYGGDIPERDVACYTRMILEGLSSIHRKGYVHSDLKPANILVFPPHGGTGLPNLKIGDFGIAKEERVKEMGFGFRGSIPYMSPESILGDVSGALDVWSLGCVVVQMMTGNRLPWENYDANDLMNKLLRGETPNIPENMSILGKDFLAKCFDVNPNRRWSASMLLRHPYVIPQHVLPRGLQLSYNSSHSSTYPQQVCQYGIPQGFIVYDRVLLEKVKCLEELQSRKMISYRQPQEQKKGTEYLCNCCKGFRSRNH</sequence>
<gene>
    <name evidence="8" type="ORF">F3Y22_tig00009942pilonHSYRG00093</name>
</gene>
<accession>A0A6A3CAZ5</accession>
<dbReference type="InterPro" id="IPR000719">
    <property type="entry name" value="Prot_kinase_dom"/>
</dbReference>
<protein>
    <submittedName>
        <fullName evidence="8">FAD-binding Berberine family protein</fullName>
    </submittedName>
</protein>
<dbReference type="AlphaFoldDB" id="A0A6A3CAZ5"/>
<name>A0A6A3CAZ5_HIBSY</name>